<keyword evidence="2" id="KW-0964">Secreted</keyword>
<dbReference type="CDD" id="cd23509">
    <property type="entry name" value="Gnk2-like"/>
    <property type="match status" value="4"/>
</dbReference>
<reference evidence="10 11" key="1">
    <citation type="submission" date="2020-04" db="EMBL/GenBank/DDBJ databases">
        <title>Plant Genome Project.</title>
        <authorList>
            <person name="Zhang R.-G."/>
        </authorList>
    </citation>
    <scope>NUCLEOTIDE SEQUENCE [LARGE SCALE GENOMIC DNA]</scope>
    <source>
        <strain evidence="10">YNK0</strain>
        <tissue evidence="10">Leaf</tissue>
    </source>
</reference>
<feature type="region of interest" description="Disordered" evidence="6">
    <location>
        <begin position="453"/>
        <end position="482"/>
    </location>
</feature>
<proteinExistence type="inferred from homology"/>
<dbReference type="Pfam" id="PF01657">
    <property type="entry name" value="Stress-antifung"/>
    <property type="match status" value="4"/>
</dbReference>
<evidence type="ECO:0000256" key="7">
    <source>
        <dbReference type="SAM" id="Phobius"/>
    </source>
</evidence>
<keyword evidence="4" id="KW-0677">Repeat</keyword>
<dbReference type="Pfam" id="PF07714">
    <property type="entry name" value="PK_Tyr_Ser-Thr"/>
    <property type="match status" value="1"/>
</dbReference>
<dbReference type="PANTHER" id="PTHR32411:SF43">
    <property type="entry name" value="CYSTEINE-RICH REPEAT SECRETORY PROTEIN 38"/>
    <property type="match status" value="1"/>
</dbReference>
<keyword evidence="11" id="KW-1185">Reference proteome</keyword>
<feature type="compositionally biased region" description="Polar residues" evidence="6">
    <location>
        <begin position="460"/>
        <end position="474"/>
    </location>
</feature>
<comment type="caution">
    <text evidence="10">The sequence shown here is derived from an EMBL/GenBank/DDBJ whole genome shotgun (WGS) entry which is preliminary data.</text>
</comment>
<dbReference type="GO" id="GO:0005576">
    <property type="term" value="C:extracellular region"/>
    <property type="evidence" value="ECO:0007669"/>
    <property type="project" value="UniProtKB-SubCell"/>
</dbReference>
<comment type="subcellular location">
    <subcellularLocation>
        <location evidence="1">Secreted</location>
    </subcellularLocation>
</comment>
<sequence length="952" mass="104273">MFLSLFSFLFFLSGHLAVAYEESRWDECGDGTTYTPNSTFSANLGQALDNLRNNTALTGFNATTVTNGTDPVTALALCRATLTPLECKTCVEAAALGIRQRCPNQTVAAIWYSFCMLRYSTINFLNTPDTTIALALYDTRNVPQPDSYNRRAKVLMQNLSVTAGDSDKRYGLGRTRVSDTETIYSYVECTRDLRGQDCTRCLLLATNRVESCCPGKWAVWITTPSCGIQFNLDPTYNDLLTAPEIPTDPLPPPPLWTTDSGVPTNKIITNGGIGGKSVMIGVTAAAVGTVVLVVGCLLVVMKRRKREKMRRGGSRVVDEDVMTEMRVCVYYRACIHRRGYMAPEYAVRGLMSTKIDVYSFGVLMLEIVSGRKNYDLQLDEQRMELLNLAWRLEQHGRLMELVDVTIGSFPEDEVLKCIKTGLLCCQESIGDRPTMSSALMMLVDNSVTVPIPGRPGYQGSRGNSVETSPASGDASSNHNNEEVSNNTITTSLVCALIGFNTTTAETRTDPVTALALFRGDIAPLDCQSCIDAAVLRIRQLCPNQTVAAIWYSLCMLCYSITNFLTTPDNAISFTIYDQRKAPQQDVYNQRVKVLLQNLSFTAGKSEKRYALGWTKVANNQTLYGYVECTRDLNSENCTNCLLIATKAIDTCSLGQWAGCIGSPSCAIRFNMDGIYVDSIVAPEILTDPPVSPPPTTVSEIPTRTRITKGGIGGKRVVIGVTTAAVGTVILVVIGCLWVVVKRETVKKGGAWRLEQHGSLMELVDVAIGSFPQDEVLKCIRIGLLCCQESLQDRPTMSSAMLMLSNNAVTIPNPGRPGYQGSRDNTIQIPLRSGDASSNQENESASNNTISTSLAYSKLFSTTLAAVINSSDGDNTSNWDCSSLSLLTGDCFNIMDSFSWVLAGMGWTFFEKINKPSLIYGDSGYDDSNSVYLFMKVDSTFVYLFRKVDSNRV</sequence>
<dbReference type="EMBL" id="JABCRI010000010">
    <property type="protein sequence ID" value="KAF8399105.1"/>
    <property type="molecule type" value="Genomic_DNA"/>
</dbReference>
<dbReference type="AlphaFoldDB" id="A0A834Z490"/>
<evidence type="ECO:0000256" key="4">
    <source>
        <dbReference type="ARBA" id="ARBA00022737"/>
    </source>
</evidence>
<dbReference type="Proteomes" id="UP000655225">
    <property type="component" value="Unassembled WGS sequence"/>
</dbReference>
<feature type="domain" description="Gnk2-homologous" evidence="9">
    <location>
        <begin position="458"/>
        <end position="563"/>
    </location>
</feature>
<feature type="signal peptide" evidence="8">
    <location>
        <begin position="1"/>
        <end position="19"/>
    </location>
</feature>
<comment type="similarity">
    <text evidence="5">Belongs to the cysteine-rich repeat secretory protein family.</text>
</comment>
<feature type="domain" description="Gnk2-homologous" evidence="9">
    <location>
        <begin position="22"/>
        <end position="124"/>
    </location>
</feature>
<feature type="chain" id="PRO_5032995845" description="Gnk2-homologous domain-containing protein" evidence="8">
    <location>
        <begin position="20"/>
        <end position="952"/>
    </location>
</feature>
<dbReference type="OrthoDB" id="1703116at2759"/>
<keyword evidence="7" id="KW-1133">Transmembrane helix</keyword>
<feature type="domain" description="Gnk2-homologous" evidence="9">
    <location>
        <begin position="569"/>
        <end position="674"/>
    </location>
</feature>
<gene>
    <name evidence="10" type="ORF">HHK36_014971</name>
</gene>
<dbReference type="SUPFAM" id="SSF56112">
    <property type="entry name" value="Protein kinase-like (PK-like)"/>
    <property type="match status" value="1"/>
</dbReference>
<feature type="transmembrane region" description="Helical" evidence="7">
    <location>
        <begin position="716"/>
        <end position="740"/>
    </location>
</feature>
<keyword evidence="3 8" id="KW-0732">Signal</keyword>
<evidence type="ECO:0000256" key="6">
    <source>
        <dbReference type="SAM" id="MobiDB-lite"/>
    </source>
</evidence>
<keyword evidence="7" id="KW-0812">Transmembrane</keyword>
<dbReference type="InterPro" id="IPR050581">
    <property type="entry name" value="CRR_secretory_protein"/>
</dbReference>
<dbReference type="InterPro" id="IPR038408">
    <property type="entry name" value="GNK2_sf"/>
</dbReference>
<evidence type="ECO:0000313" key="10">
    <source>
        <dbReference type="EMBL" id="KAF8399105.1"/>
    </source>
</evidence>
<name>A0A834Z490_TETSI</name>
<organism evidence="10 11">
    <name type="scientific">Tetracentron sinense</name>
    <name type="common">Spur-leaf</name>
    <dbReference type="NCBI Taxonomy" id="13715"/>
    <lineage>
        <taxon>Eukaryota</taxon>
        <taxon>Viridiplantae</taxon>
        <taxon>Streptophyta</taxon>
        <taxon>Embryophyta</taxon>
        <taxon>Tracheophyta</taxon>
        <taxon>Spermatophyta</taxon>
        <taxon>Magnoliopsida</taxon>
        <taxon>Trochodendrales</taxon>
        <taxon>Trochodendraceae</taxon>
        <taxon>Tetracentron</taxon>
    </lineage>
</organism>
<keyword evidence="7" id="KW-0472">Membrane</keyword>
<dbReference type="GO" id="GO:0004672">
    <property type="term" value="F:protein kinase activity"/>
    <property type="evidence" value="ECO:0007669"/>
    <property type="project" value="InterPro"/>
</dbReference>
<evidence type="ECO:0000256" key="1">
    <source>
        <dbReference type="ARBA" id="ARBA00004613"/>
    </source>
</evidence>
<evidence type="ECO:0000259" key="9">
    <source>
        <dbReference type="PROSITE" id="PS51473"/>
    </source>
</evidence>
<accession>A0A834Z490</accession>
<dbReference type="InterPro" id="IPR011009">
    <property type="entry name" value="Kinase-like_dom_sf"/>
</dbReference>
<dbReference type="InterPro" id="IPR002902">
    <property type="entry name" value="GNK2"/>
</dbReference>
<evidence type="ECO:0000256" key="5">
    <source>
        <dbReference type="ARBA" id="ARBA00038515"/>
    </source>
</evidence>
<dbReference type="InterPro" id="IPR001245">
    <property type="entry name" value="Ser-Thr/Tyr_kinase_cat_dom"/>
</dbReference>
<protein>
    <recommendedName>
        <fullName evidence="9">Gnk2-homologous domain-containing protein</fullName>
    </recommendedName>
</protein>
<feature type="domain" description="Gnk2-homologous" evidence="9">
    <location>
        <begin position="130"/>
        <end position="235"/>
    </location>
</feature>
<feature type="transmembrane region" description="Helical" evidence="7">
    <location>
        <begin position="278"/>
        <end position="301"/>
    </location>
</feature>
<dbReference type="Gene3D" id="3.30.430.20">
    <property type="entry name" value="Gnk2 domain, C-X8-C-X2-C motif"/>
    <property type="match status" value="4"/>
</dbReference>
<dbReference type="PANTHER" id="PTHR32411">
    <property type="entry name" value="CYSTEINE-RICH REPEAT SECRETORY PROTEIN 38-RELATED"/>
    <property type="match status" value="1"/>
</dbReference>
<evidence type="ECO:0000256" key="3">
    <source>
        <dbReference type="ARBA" id="ARBA00022729"/>
    </source>
</evidence>
<evidence type="ECO:0000256" key="8">
    <source>
        <dbReference type="SAM" id="SignalP"/>
    </source>
</evidence>
<dbReference type="PROSITE" id="PS51473">
    <property type="entry name" value="GNK2"/>
    <property type="match status" value="4"/>
</dbReference>
<dbReference type="Gene3D" id="1.10.510.10">
    <property type="entry name" value="Transferase(Phosphotransferase) domain 1"/>
    <property type="match status" value="1"/>
</dbReference>
<evidence type="ECO:0000256" key="2">
    <source>
        <dbReference type="ARBA" id="ARBA00022525"/>
    </source>
</evidence>
<evidence type="ECO:0000313" key="11">
    <source>
        <dbReference type="Proteomes" id="UP000655225"/>
    </source>
</evidence>